<feature type="chain" id="PRO_5045824615" evidence="5">
    <location>
        <begin position="23"/>
        <end position="348"/>
    </location>
</feature>
<keyword evidence="3 5" id="KW-0732">Signal</keyword>
<dbReference type="PANTHER" id="PTHR33420:SF31">
    <property type="entry name" value="TYPE 1 FIMBRIN D-MANNOSE SPECIFIC ADHESIN"/>
    <property type="match status" value="1"/>
</dbReference>
<gene>
    <name evidence="7" type="ORF">FBBNIHIM_02135</name>
</gene>
<comment type="subcellular location">
    <subcellularLocation>
        <location evidence="1">Fimbrium</location>
    </subcellularLocation>
</comment>
<evidence type="ECO:0000256" key="1">
    <source>
        <dbReference type="ARBA" id="ARBA00004561"/>
    </source>
</evidence>
<sequence>MQRIMTMLLMGILMLVSARTMAYTGKCHTASGNPYIGVNFGVSTLSEEDNQAGAVKTHFYSWNEANDYYVSCDCDGNAVRNGLWAFAADSPLPVLGDSWYKINDYLAAQVWLGVKGNSPSEVPFENIGTSADTRWHICDPGGQRLGGTGSSGNSGYFSLKILQPFVGTVIIPNMVLARLYECYNIPSSNSCTATGAPVLTYFLSGTINSLQSCSVNAGKTIEVDLGDVFAANFKVQGQKPTDAKTVALSIPVRCNTGNNGLVNVNLSLTATRDSDYPQAIKTSRPGVGVLVTDSQGNVVSPDGGAISLSIPDNQDAYAKMNVFPVSTTGIPPEIGSFEATASVRIDFD</sequence>
<dbReference type="InterPro" id="IPR000259">
    <property type="entry name" value="Adhesion_dom_fimbrial"/>
</dbReference>
<dbReference type="SUPFAM" id="SSF49401">
    <property type="entry name" value="Bacterial adhesins"/>
    <property type="match status" value="1"/>
</dbReference>
<evidence type="ECO:0000256" key="4">
    <source>
        <dbReference type="ARBA" id="ARBA00023263"/>
    </source>
</evidence>
<dbReference type="InterPro" id="IPR008966">
    <property type="entry name" value="Adhesion_dom_sf"/>
</dbReference>
<dbReference type="Gene3D" id="2.60.40.1090">
    <property type="entry name" value="Fimbrial-type adhesion domain"/>
    <property type="match status" value="1"/>
</dbReference>
<dbReference type="InterPro" id="IPR050263">
    <property type="entry name" value="Bact_Fimbrial_Adh_Pro"/>
</dbReference>
<reference evidence="7" key="1">
    <citation type="submission" date="2022-05" db="EMBL/GenBank/DDBJ databases">
        <authorList>
            <person name="Blom J."/>
        </authorList>
    </citation>
    <scope>NUCLEOTIDE SEQUENCE</scope>
    <source>
        <strain evidence="7">Type strain: CPO20170097</strain>
    </source>
</reference>
<feature type="signal peptide" evidence="5">
    <location>
        <begin position="1"/>
        <end position="22"/>
    </location>
</feature>
<dbReference type="Pfam" id="PF00419">
    <property type="entry name" value="Fimbrial"/>
    <property type="match status" value="1"/>
</dbReference>
<keyword evidence="8" id="KW-1185">Reference proteome</keyword>
<evidence type="ECO:0000256" key="3">
    <source>
        <dbReference type="ARBA" id="ARBA00022729"/>
    </source>
</evidence>
<comment type="similarity">
    <text evidence="2">Belongs to the fimbrial protein family.</text>
</comment>
<dbReference type="InterPro" id="IPR036937">
    <property type="entry name" value="Adhesion_dom_fimbrial_sf"/>
</dbReference>
<dbReference type="EMBL" id="CALSBS010000001">
    <property type="protein sequence ID" value="CAH6635613.1"/>
    <property type="molecule type" value="Genomic_DNA"/>
</dbReference>
<accession>A0ABM9F4E0</accession>
<keyword evidence="4" id="KW-0281">Fimbrium</keyword>
<evidence type="ECO:0000259" key="6">
    <source>
        <dbReference type="Pfam" id="PF00419"/>
    </source>
</evidence>
<organism evidence="7 8">
    <name type="scientific">Pseudocitrobacter vendiensis</name>
    <dbReference type="NCBI Taxonomy" id="2488306"/>
    <lineage>
        <taxon>Bacteria</taxon>
        <taxon>Pseudomonadati</taxon>
        <taxon>Pseudomonadota</taxon>
        <taxon>Gammaproteobacteria</taxon>
        <taxon>Enterobacterales</taxon>
        <taxon>Enterobacteriaceae</taxon>
        <taxon>Pseudocitrobacter</taxon>
    </lineage>
</organism>
<protein>
    <submittedName>
        <fullName evidence="7">P pilus assembly protein, pilin FimA</fullName>
    </submittedName>
</protein>
<evidence type="ECO:0000256" key="5">
    <source>
        <dbReference type="SAM" id="SignalP"/>
    </source>
</evidence>
<feature type="domain" description="Fimbrial-type adhesion" evidence="6">
    <location>
        <begin position="203"/>
        <end position="348"/>
    </location>
</feature>
<evidence type="ECO:0000256" key="2">
    <source>
        <dbReference type="ARBA" id="ARBA00006671"/>
    </source>
</evidence>
<evidence type="ECO:0000313" key="7">
    <source>
        <dbReference type="EMBL" id="CAH6635613.1"/>
    </source>
</evidence>
<evidence type="ECO:0000313" key="8">
    <source>
        <dbReference type="Proteomes" id="UP001152651"/>
    </source>
</evidence>
<comment type="caution">
    <text evidence="7">The sequence shown here is derived from an EMBL/GenBank/DDBJ whole genome shotgun (WGS) entry which is preliminary data.</text>
</comment>
<proteinExistence type="inferred from homology"/>
<name>A0ABM9F4E0_9ENTR</name>
<dbReference type="PANTHER" id="PTHR33420">
    <property type="entry name" value="FIMBRIAL SUBUNIT ELFA-RELATED"/>
    <property type="match status" value="1"/>
</dbReference>
<dbReference type="Proteomes" id="UP001152651">
    <property type="component" value="Unassembled WGS sequence"/>
</dbReference>